<evidence type="ECO:0000313" key="2">
    <source>
        <dbReference type="Proteomes" id="UP000799750"/>
    </source>
</evidence>
<reference evidence="1" key="1">
    <citation type="journal article" date="2020" name="Stud. Mycol.">
        <title>101 Dothideomycetes genomes: a test case for predicting lifestyles and emergence of pathogens.</title>
        <authorList>
            <person name="Haridas S."/>
            <person name="Albert R."/>
            <person name="Binder M."/>
            <person name="Bloem J."/>
            <person name="Labutti K."/>
            <person name="Salamov A."/>
            <person name="Andreopoulos B."/>
            <person name="Baker S."/>
            <person name="Barry K."/>
            <person name="Bills G."/>
            <person name="Bluhm B."/>
            <person name="Cannon C."/>
            <person name="Castanera R."/>
            <person name="Culley D."/>
            <person name="Daum C."/>
            <person name="Ezra D."/>
            <person name="Gonzalez J."/>
            <person name="Henrissat B."/>
            <person name="Kuo A."/>
            <person name="Liang C."/>
            <person name="Lipzen A."/>
            <person name="Lutzoni F."/>
            <person name="Magnuson J."/>
            <person name="Mondo S."/>
            <person name="Nolan M."/>
            <person name="Ohm R."/>
            <person name="Pangilinan J."/>
            <person name="Park H.-J."/>
            <person name="Ramirez L."/>
            <person name="Alfaro M."/>
            <person name="Sun H."/>
            <person name="Tritt A."/>
            <person name="Yoshinaga Y."/>
            <person name="Zwiers L.-H."/>
            <person name="Turgeon B."/>
            <person name="Goodwin S."/>
            <person name="Spatafora J."/>
            <person name="Crous P."/>
            <person name="Grigoriev I."/>
        </authorList>
    </citation>
    <scope>NUCLEOTIDE SEQUENCE</scope>
    <source>
        <strain evidence="1">CBS 269.34</strain>
    </source>
</reference>
<organism evidence="1 2">
    <name type="scientific">Lophium mytilinum</name>
    <dbReference type="NCBI Taxonomy" id="390894"/>
    <lineage>
        <taxon>Eukaryota</taxon>
        <taxon>Fungi</taxon>
        <taxon>Dikarya</taxon>
        <taxon>Ascomycota</taxon>
        <taxon>Pezizomycotina</taxon>
        <taxon>Dothideomycetes</taxon>
        <taxon>Pleosporomycetidae</taxon>
        <taxon>Mytilinidiales</taxon>
        <taxon>Mytilinidiaceae</taxon>
        <taxon>Lophium</taxon>
    </lineage>
</organism>
<dbReference type="AlphaFoldDB" id="A0A6A6R546"/>
<dbReference type="Proteomes" id="UP000799750">
    <property type="component" value="Unassembled WGS sequence"/>
</dbReference>
<gene>
    <name evidence="1" type="ORF">BU16DRAFT_604844</name>
</gene>
<protein>
    <submittedName>
        <fullName evidence="1">Uncharacterized protein</fullName>
    </submittedName>
</protein>
<name>A0A6A6R546_9PEZI</name>
<sequence>MAIAAKWSRVSRIGNVGCCAAAAALLYGCCRGSSSECGRRDSIAAGSRHCDDVSARRGAAENRARLKTAGTLAHWHTGTLAHWRQSEAREGPLCPLSTLPRPSTSLSKLTASRQPLYALHPLHQAASALHSPQGMDNPIVLLPQY</sequence>
<dbReference type="PROSITE" id="PS51257">
    <property type="entry name" value="PROKAR_LIPOPROTEIN"/>
    <property type="match status" value="1"/>
</dbReference>
<proteinExistence type="predicted"/>
<dbReference type="EMBL" id="MU004185">
    <property type="protein sequence ID" value="KAF2498587.1"/>
    <property type="molecule type" value="Genomic_DNA"/>
</dbReference>
<keyword evidence="2" id="KW-1185">Reference proteome</keyword>
<evidence type="ECO:0000313" key="1">
    <source>
        <dbReference type="EMBL" id="KAF2498587.1"/>
    </source>
</evidence>
<accession>A0A6A6R546</accession>